<dbReference type="Gene3D" id="3.30.160.60">
    <property type="entry name" value="Classic Zinc Finger"/>
    <property type="match status" value="2"/>
</dbReference>
<protein>
    <recommendedName>
        <fullName evidence="10">C2H2-type domain-containing protein</fullName>
    </recommendedName>
</protein>
<dbReference type="GO" id="GO:0005634">
    <property type="term" value="C:nucleus"/>
    <property type="evidence" value="ECO:0007669"/>
    <property type="project" value="UniProtKB-SubCell"/>
</dbReference>
<dbReference type="PROSITE" id="PS00028">
    <property type="entry name" value="ZINC_FINGER_C2H2_1"/>
    <property type="match status" value="2"/>
</dbReference>
<dbReference type="PANTHER" id="PTHR24404:SF114">
    <property type="entry name" value="KLUMPFUSS, ISOFORM B-RELATED"/>
    <property type="match status" value="1"/>
</dbReference>
<dbReference type="InterPro" id="IPR013087">
    <property type="entry name" value="Znf_C2H2_type"/>
</dbReference>
<accession>A0AAJ0AAZ9</accession>
<evidence type="ECO:0000256" key="4">
    <source>
        <dbReference type="ARBA" id="ARBA00022771"/>
    </source>
</evidence>
<comment type="subcellular location">
    <subcellularLocation>
        <location evidence="1">Nucleus</location>
    </subcellularLocation>
</comment>
<proteinExistence type="predicted"/>
<evidence type="ECO:0000256" key="5">
    <source>
        <dbReference type="ARBA" id="ARBA00022833"/>
    </source>
</evidence>
<dbReference type="GO" id="GO:0006357">
    <property type="term" value="P:regulation of transcription by RNA polymerase II"/>
    <property type="evidence" value="ECO:0007669"/>
    <property type="project" value="TreeGrafter"/>
</dbReference>
<dbReference type="GeneID" id="85460531"/>
<dbReference type="Proteomes" id="UP001224890">
    <property type="component" value="Unassembled WGS sequence"/>
</dbReference>
<evidence type="ECO:0000256" key="3">
    <source>
        <dbReference type="ARBA" id="ARBA00022737"/>
    </source>
</evidence>
<keyword evidence="2" id="KW-0479">Metal-binding</keyword>
<dbReference type="Pfam" id="PF00096">
    <property type="entry name" value="zf-C2H2"/>
    <property type="match status" value="2"/>
</dbReference>
<feature type="compositionally biased region" description="Polar residues" evidence="9">
    <location>
        <begin position="182"/>
        <end position="208"/>
    </location>
</feature>
<dbReference type="GO" id="GO:0003700">
    <property type="term" value="F:DNA-binding transcription factor activity"/>
    <property type="evidence" value="ECO:0007669"/>
    <property type="project" value="TreeGrafter"/>
</dbReference>
<dbReference type="GO" id="GO:0000978">
    <property type="term" value="F:RNA polymerase II cis-regulatory region sequence-specific DNA binding"/>
    <property type="evidence" value="ECO:0007669"/>
    <property type="project" value="TreeGrafter"/>
</dbReference>
<gene>
    <name evidence="11" type="ORF">BDP55DRAFT_678598</name>
</gene>
<evidence type="ECO:0000256" key="6">
    <source>
        <dbReference type="ARBA" id="ARBA00023125"/>
    </source>
</evidence>
<evidence type="ECO:0000256" key="8">
    <source>
        <dbReference type="PROSITE-ProRule" id="PRU00042"/>
    </source>
</evidence>
<evidence type="ECO:0000256" key="1">
    <source>
        <dbReference type="ARBA" id="ARBA00004123"/>
    </source>
</evidence>
<keyword evidence="3" id="KW-0677">Repeat</keyword>
<evidence type="ECO:0000313" key="12">
    <source>
        <dbReference type="Proteomes" id="UP001224890"/>
    </source>
</evidence>
<feature type="region of interest" description="Disordered" evidence="9">
    <location>
        <begin position="177"/>
        <end position="208"/>
    </location>
</feature>
<dbReference type="RefSeq" id="XP_060424589.1">
    <property type="nucleotide sequence ID" value="XM_060576005.1"/>
</dbReference>
<evidence type="ECO:0000256" key="2">
    <source>
        <dbReference type="ARBA" id="ARBA00022723"/>
    </source>
</evidence>
<reference evidence="11" key="1">
    <citation type="submission" date="2021-06" db="EMBL/GenBank/DDBJ databases">
        <title>Comparative genomics, transcriptomics and evolutionary studies reveal genomic signatures of adaptation to plant cell wall in hemibiotrophic fungi.</title>
        <authorList>
            <consortium name="DOE Joint Genome Institute"/>
            <person name="Baroncelli R."/>
            <person name="Diaz J.F."/>
            <person name="Benocci T."/>
            <person name="Peng M."/>
            <person name="Battaglia E."/>
            <person name="Haridas S."/>
            <person name="Andreopoulos W."/>
            <person name="Labutti K."/>
            <person name="Pangilinan J."/>
            <person name="Floch G.L."/>
            <person name="Makela M.R."/>
            <person name="Henrissat B."/>
            <person name="Grigoriev I.V."/>
            <person name="Crouch J.A."/>
            <person name="De Vries R.P."/>
            <person name="Sukno S.A."/>
            <person name="Thon M.R."/>
        </authorList>
    </citation>
    <scope>NUCLEOTIDE SEQUENCE</scope>
    <source>
        <strain evidence="11">CBS 193.32</strain>
    </source>
</reference>
<dbReference type="InterPro" id="IPR050589">
    <property type="entry name" value="Ikaros_C2H2-ZF"/>
</dbReference>
<keyword evidence="7" id="KW-0539">Nucleus</keyword>
<sequence length="229" mass="26179">MPDLIFHVPHHAGELRFKCETCGHRSKRLKGHTRLQNHTGERTFACGICHKRFKRNDVLRRHEDIHTGNRPFKCGTCEKCFRRKGDLQSHERIHTGVRPYGCQYCIFRSNCKRSVKCHEKTRHPDLPVDVEYISESSSTANDVALRKTLNTSSSIEASARSSGNTIAQYDLSMYQEEYQRSGPKTTSSNTYGIREQPSSACTRVSAQHQHPLPSIHELGLLECRMPEAE</sequence>
<dbReference type="SMART" id="SM00355">
    <property type="entry name" value="ZnF_C2H2"/>
    <property type="match status" value="4"/>
</dbReference>
<evidence type="ECO:0000256" key="7">
    <source>
        <dbReference type="ARBA" id="ARBA00023242"/>
    </source>
</evidence>
<evidence type="ECO:0000256" key="9">
    <source>
        <dbReference type="SAM" id="MobiDB-lite"/>
    </source>
</evidence>
<keyword evidence="5" id="KW-0862">Zinc</keyword>
<keyword evidence="6" id="KW-0238">DNA-binding</keyword>
<evidence type="ECO:0000313" key="11">
    <source>
        <dbReference type="EMBL" id="KAK1659825.1"/>
    </source>
</evidence>
<comment type="caution">
    <text evidence="11">The sequence shown here is derived from an EMBL/GenBank/DDBJ whole genome shotgun (WGS) entry which is preliminary data.</text>
</comment>
<dbReference type="PANTHER" id="PTHR24404">
    <property type="entry name" value="ZINC FINGER PROTEIN"/>
    <property type="match status" value="1"/>
</dbReference>
<dbReference type="PROSITE" id="PS50157">
    <property type="entry name" value="ZINC_FINGER_C2H2_2"/>
    <property type="match status" value="2"/>
</dbReference>
<dbReference type="InterPro" id="IPR036236">
    <property type="entry name" value="Znf_C2H2_sf"/>
</dbReference>
<dbReference type="AlphaFoldDB" id="A0AAJ0AAZ9"/>
<dbReference type="SUPFAM" id="SSF57667">
    <property type="entry name" value="beta-beta-alpha zinc fingers"/>
    <property type="match status" value="3"/>
</dbReference>
<name>A0AAJ0AAZ9_9PEZI</name>
<feature type="domain" description="C2H2-type" evidence="10">
    <location>
        <begin position="44"/>
        <end position="71"/>
    </location>
</feature>
<dbReference type="GO" id="GO:0008270">
    <property type="term" value="F:zinc ion binding"/>
    <property type="evidence" value="ECO:0007669"/>
    <property type="project" value="UniProtKB-KW"/>
</dbReference>
<dbReference type="FunFam" id="3.30.160.60:FF:000624">
    <property type="entry name" value="zinc finger protein 697"/>
    <property type="match status" value="1"/>
</dbReference>
<organism evidence="11 12">
    <name type="scientific">Colletotrichum godetiae</name>
    <dbReference type="NCBI Taxonomy" id="1209918"/>
    <lineage>
        <taxon>Eukaryota</taxon>
        <taxon>Fungi</taxon>
        <taxon>Dikarya</taxon>
        <taxon>Ascomycota</taxon>
        <taxon>Pezizomycotina</taxon>
        <taxon>Sordariomycetes</taxon>
        <taxon>Hypocreomycetidae</taxon>
        <taxon>Glomerellales</taxon>
        <taxon>Glomerellaceae</taxon>
        <taxon>Colletotrichum</taxon>
        <taxon>Colletotrichum acutatum species complex</taxon>
    </lineage>
</organism>
<keyword evidence="12" id="KW-1185">Reference proteome</keyword>
<dbReference type="EMBL" id="JAHMHR010000056">
    <property type="protein sequence ID" value="KAK1659825.1"/>
    <property type="molecule type" value="Genomic_DNA"/>
</dbReference>
<keyword evidence="4 8" id="KW-0863">Zinc-finger</keyword>
<dbReference type="FunFam" id="3.30.160.60:FF:000145">
    <property type="entry name" value="Zinc finger protein 574"/>
    <property type="match status" value="1"/>
</dbReference>
<feature type="domain" description="C2H2-type" evidence="10">
    <location>
        <begin position="72"/>
        <end position="99"/>
    </location>
</feature>
<evidence type="ECO:0000259" key="10">
    <source>
        <dbReference type="PROSITE" id="PS50157"/>
    </source>
</evidence>